<comment type="caution">
    <text evidence="2">The sequence shown here is derived from an EMBL/GenBank/DDBJ whole genome shotgun (WGS) entry which is preliminary data.</text>
</comment>
<feature type="domain" description="Formylmethanofuran dehydrogenase subunit E" evidence="1">
    <location>
        <begin position="123"/>
        <end position="258"/>
    </location>
</feature>
<protein>
    <submittedName>
        <fullName evidence="2">Formylmethanofuran dehydrogenase subunit E family protein</fullName>
    </submittedName>
</protein>
<dbReference type="PANTHER" id="PTHR39418">
    <property type="entry name" value="DEHYDROGENASE-RELATED"/>
    <property type="match status" value="1"/>
</dbReference>
<dbReference type="InterPro" id="IPR003814">
    <property type="entry name" value="FmdEsu_dom"/>
</dbReference>
<evidence type="ECO:0000313" key="3">
    <source>
        <dbReference type="Proteomes" id="UP000603545"/>
    </source>
</evidence>
<name>A0A8J6N5P0_9BACT</name>
<dbReference type="SUPFAM" id="SSF143555">
    <property type="entry name" value="FwdE-like"/>
    <property type="match status" value="1"/>
</dbReference>
<gene>
    <name evidence="2" type="ORF">H8E80_04905</name>
</gene>
<dbReference type="Gene3D" id="3.30.1330.130">
    <property type="match status" value="1"/>
</dbReference>
<accession>A0A8J6N5P0</accession>
<sequence>MEHELRAIGNGHAEWIKQTVRVDYDNRSQRPLGFSRNGRYNKVIKLLGTFKGDLSPNDLTYLVKTVDGNTYHLYLHLSDFDPLHTPSPIRWTLGFRVLKEGTTIGLPLWKSRIHKRLEGVADFHGDLCPELVIGCKACEMALELLPGLNTFRDIIVIAENNSSPALDAIQFVMGCTLGNRRLRVIDHSRHIYLFVSGIGGYGVKLSLKEVRFNDEDRFNEFERKVVEGSATLDDAVCYQKLLDARVARLAELENAEVFAVEKVRKCFVCNNFLTESLIHENYGFPMCENCRLDMAGNNSGWYINKRPAIPREGIW</sequence>
<dbReference type="Pfam" id="PF02663">
    <property type="entry name" value="FmdE"/>
    <property type="match status" value="1"/>
</dbReference>
<proteinExistence type="predicted"/>
<dbReference type="Proteomes" id="UP000603545">
    <property type="component" value="Unassembled WGS sequence"/>
</dbReference>
<dbReference type="InterPro" id="IPR053194">
    <property type="entry name" value="tRNA_methyltr_O"/>
</dbReference>
<reference evidence="2 3" key="1">
    <citation type="submission" date="2020-08" db="EMBL/GenBank/DDBJ databases">
        <title>Bridging the membrane lipid divide: bacteria of the FCB group superphylum have the potential to synthesize archaeal ether lipids.</title>
        <authorList>
            <person name="Villanueva L."/>
            <person name="Von Meijenfeldt F.A.B."/>
            <person name="Westbye A.B."/>
            <person name="Yadav S."/>
            <person name="Hopmans E.C."/>
            <person name="Dutilh B.E."/>
            <person name="Sinninghe Damste J.S."/>
        </authorList>
    </citation>
    <scope>NUCLEOTIDE SEQUENCE [LARGE SCALE GENOMIC DNA]</scope>
    <source>
        <strain evidence="2">NIOZ-UU82</strain>
    </source>
</reference>
<dbReference type="EMBL" id="JACNLL010000048">
    <property type="protein sequence ID" value="MBC8199371.1"/>
    <property type="molecule type" value="Genomic_DNA"/>
</dbReference>
<evidence type="ECO:0000259" key="1">
    <source>
        <dbReference type="Pfam" id="PF02663"/>
    </source>
</evidence>
<dbReference type="PANTHER" id="PTHR39418:SF1">
    <property type="entry name" value="DEHYDROGENASE"/>
    <property type="match status" value="1"/>
</dbReference>
<organism evidence="2 3">
    <name type="scientific">Candidatus Desulfaltia bathyphila</name>
    <dbReference type="NCBI Taxonomy" id="2841697"/>
    <lineage>
        <taxon>Bacteria</taxon>
        <taxon>Pseudomonadati</taxon>
        <taxon>Thermodesulfobacteriota</taxon>
        <taxon>Desulfobacteria</taxon>
        <taxon>Desulfobacterales</taxon>
        <taxon>Desulfobacterales incertae sedis</taxon>
        <taxon>Candidatus Desulfaltia</taxon>
    </lineage>
</organism>
<dbReference type="AlphaFoldDB" id="A0A8J6N5P0"/>
<evidence type="ECO:0000313" key="2">
    <source>
        <dbReference type="EMBL" id="MBC8199371.1"/>
    </source>
</evidence>